<feature type="domain" description="F-box" evidence="1">
    <location>
        <begin position="84"/>
        <end position="124"/>
    </location>
</feature>
<dbReference type="InterPro" id="IPR055357">
    <property type="entry name" value="LRR_At1g61320_AtMIF1"/>
</dbReference>
<dbReference type="InterPro" id="IPR001810">
    <property type="entry name" value="F-box_dom"/>
</dbReference>
<dbReference type="EMBL" id="AP014965">
    <property type="protein sequence ID" value="BAT08865.1"/>
    <property type="molecule type" value="Genomic_DNA"/>
</dbReference>
<proteinExistence type="predicted"/>
<dbReference type="Proteomes" id="UP000059680">
    <property type="component" value="Chromosome 9"/>
</dbReference>
<dbReference type="STRING" id="39947.A0A0P0XP61"/>
<gene>
    <name evidence="2" type="ordered locus">Os09g0506700</name>
    <name evidence="2" type="ORF">OSNPB_090506700</name>
</gene>
<dbReference type="OMA" id="LIFRIET"/>
<protein>
    <submittedName>
        <fullName evidence="2">Os09g0506700 protein</fullName>
    </submittedName>
</protein>
<dbReference type="Pfam" id="PF00646">
    <property type="entry name" value="F-box"/>
    <property type="match status" value="1"/>
</dbReference>
<sequence>MGLLVLKRLMSVQQERRHIQARSKPTSFCLSLVSLNSHLVQNLMHMFLEQIIRKPLVAKRKGSVCLQLANSEGGKIMGYSGLNLPEDIWSHIHSLMPLRDAARAACVSRAFRSFWRYHPNLIFRIETPDLNFIKKVDCILKNHSGIGIKSLRFESGIFYNASTSYYLDSWLQIAVTPLIEELTLGILSYNTNYFDSKYDDEYNFPCSLLSDGRGSSMRHLYLSRCSFHPTINLELRNLTRLHLAFVHITGNELGCVLSNSYALERLELNYCYGIICVKIPCLLQRLSHLEVFECRMLQVIENSAPNLGSFHFGINHVQLLLGESLQMKSLSMCYPGAVYYACAELPSNVPNLETLTIGSPHEVSQERMGHVSIFGDSLQLRQMPEHHRHGNLQSVKITGFCSAKSLIELTCYILDNTTSLKCLTLDTTRGVSSCSTGEHKKCFPIGKMLTEANRANQDSSGGYCSRQSVARNACLSMKPHSTPGCVTRGKPYRALNGEVLIPLLLSQHGLSRRSEITGCSTRSTEAGQKWQGQWRKRQRCGGSPILPYRPRL</sequence>
<dbReference type="PANTHER" id="PTHR34145">
    <property type="entry name" value="OS02G0105600 PROTEIN"/>
    <property type="match status" value="1"/>
</dbReference>
<dbReference type="FunCoup" id="A0A0P0XP61">
    <property type="interactions" value="138"/>
</dbReference>
<dbReference type="Pfam" id="PF23622">
    <property type="entry name" value="LRR_At1g61320_AtMIF1"/>
    <property type="match status" value="1"/>
</dbReference>
<dbReference type="InterPro" id="IPR036047">
    <property type="entry name" value="F-box-like_dom_sf"/>
</dbReference>
<keyword evidence="3" id="KW-1185">Reference proteome</keyword>
<evidence type="ECO:0000259" key="1">
    <source>
        <dbReference type="SMART" id="SM00256"/>
    </source>
</evidence>
<dbReference type="AlphaFoldDB" id="A0A0P0XP61"/>
<dbReference type="SMART" id="SM00256">
    <property type="entry name" value="FBOX"/>
    <property type="match status" value="1"/>
</dbReference>
<organism evidence="2 3">
    <name type="scientific">Oryza sativa subsp. japonica</name>
    <name type="common">Rice</name>
    <dbReference type="NCBI Taxonomy" id="39947"/>
    <lineage>
        <taxon>Eukaryota</taxon>
        <taxon>Viridiplantae</taxon>
        <taxon>Streptophyta</taxon>
        <taxon>Embryophyta</taxon>
        <taxon>Tracheophyta</taxon>
        <taxon>Spermatophyta</taxon>
        <taxon>Magnoliopsida</taxon>
        <taxon>Liliopsida</taxon>
        <taxon>Poales</taxon>
        <taxon>Poaceae</taxon>
        <taxon>BOP clade</taxon>
        <taxon>Oryzoideae</taxon>
        <taxon>Oryzeae</taxon>
        <taxon>Oryzinae</taxon>
        <taxon>Oryza</taxon>
        <taxon>Oryza sativa</taxon>
    </lineage>
</organism>
<dbReference type="SUPFAM" id="SSF52058">
    <property type="entry name" value="L domain-like"/>
    <property type="match status" value="1"/>
</dbReference>
<dbReference type="PANTHER" id="PTHR34145:SF63">
    <property type="entry name" value="OS09G0506700 PROTEIN"/>
    <property type="match status" value="1"/>
</dbReference>
<dbReference type="InParanoid" id="A0A0P0XP61"/>
<dbReference type="SUPFAM" id="SSF81383">
    <property type="entry name" value="F-box domain"/>
    <property type="match status" value="1"/>
</dbReference>
<evidence type="ECO:0000313" key="3">
    <source>
        <dbReference type="Proteomes" id="UP000059680"/>
    </source>
</evidence>
<reference evidence="2 3" key="3">
    <citation type="journal article" date="2013" name="Rice">
        <title>Improvement of the Oryza sativa Nipponbare reference genome using next generation sequence and optical map data.</title>
        <authorList>
            <person name="Kawahara Y."/>
            <person name="de la Bastide M."/>
            <person name="Hamilton J.P."/>
            <person name="Kanamori H."/>
            <person name="McCombie W.R."/>
            <person name="Ouyang S."/>
            <person name="Schwartz D.C."/>
            <person name="Tanaka T."/>
            <person name="Wu J."/>
            <person name="Zhou S."/>
            <person name="Childs K.L."/>
            <person name="Davidson R.M."/>
            <person name="Lin H."/>
            <person name="Quesada-Ocampo L."/>
            <person name="Vaillancourt B."/>
            <person name="Sakai H."/>
            <person name="Lee S.S."/>
            <person name="Kim J."/>
            <person name="Numa H."/>
            <person name="Itoh T."/>
            <person name="Buell C.R."/>
            <person name="Matsumoto T."/>
        </authorList>
    </citation>
    <scope>NUCLEOTIDE SEQUENCE [LARGE SCALE GENOMIC DNA]</scope>
    <source>
        <strain evidence="3">cv. Nipponbare</strain>
    </source>
</reference>
<accession>A0A0P0XP61</accession>
<dbReference type="eggNOG" id="ENOG502RYMX">
    <property type="taxonomic scope" value="Eukaryota"/>
</dbReference>
<dbReference type="InterPro" id="IPR053772">
    <property type="entry name" value="At1g61320/At1g61330-like"/>
</dbReference>
<reference evidence="2 3" key="2">
    <citation type="journal article" date="2013" name="Plant Cell Physiol.">
        <title>Rice Annotation Project Database (RAP-DB): an integrative and interactive database for rice genomics.</title>
        <authorList>
            <person name="Sakai H."/>
            <person name="Lee S.S."/>
            <person name="Tanaka T."/>
            <person name="Numa H."/>
            <person name="Kim J."/>
            <person name="Kawahara Y."/>
            <person name="Wakimoto H."/>
            <person name="Yang C.C."/>
            <person name="Iwamoto M."/>
            <person name="Abe T."/>
            <person name="Yamada Y."/>
            <person name="Muto A."/>
            <person name="Inokuchi H."/>
            <person name="Ikemura T."/>
            <person name="Matsumoto T."/>
            <person name="Sasaki T."/>
            <person name="Itoh T."/>
        </authorList>
    </citation>
    <scope>NUCLEOTIDE SEQUENCE [LARGE SCALE GENOMIC DNA]</scope>
    <source>
        <strain evidence="3">cv. Nipponbare</strain>
    </source>
</reference>
<reference evidence="3" key="1">
    <citation type="journal article" date="2005" name="Nature">
        <title>The map-based sequence of the rice genome.</title>
        <authorList>
            <consortium name="International rice genome sequencing project (IRGSP)"/>
            <person name="Matsumoto T."/>
            <person name="Wu J."/>
            <person name="Kanamori H."/>
            <person name="Katayose Y."/>
            <person name="Fujisawa M."/>
            <person name="Namiki N."/>
            <person name="Mizuno H."/>
            <person name="Yamamoto K."/>
            <person name="Antonio B.A."/>
            <person name="Baba T."/>
            <person name="Sakata K."/>
            <person name="Nagamura Y."/>
            <person name="Aoki H."/>
            <person name="Arikawa K."/>
            <person name="Arita K."/>
            <person name="Bito T."/>
            <person name="Chiden Y."/>
            <person name="Fujitsuka N."/>
            <person name="Fukunaka R."/>
            <person name="Hamada M."/>
            <person name="Harada C."/>
            <person name="Hayashi A."/>
            <person name="Hijishita S."/>
            <person name="Honda M."/>
            <person name="Hosokawa S."/>
            <person name="Ichikawa Y."/>
            <person name="Idonuma A."/>
            <person name="Iijima M."/>
            <person name="Ikeda M."/>
            <person name="Ikeno M."/>
            <person name="Ito K."/>
            <person name="Ito S."/>
            <person name="Ito T."/>
            <person name="Ito Y."/>
            <person name="Ito Y."/>
            <person name="Iwabuchi A."/>
            <person name="Kamiya K."/>
            <person name="Karasawa W."/>
            <person name="Kurita K."/>
            <person name="Katagiri S."/>
            <person name="Kikuta A."/>
            <person name="Kobayashi H."/>
            <person name="Kobayashi N."/>
            <person name="Machita K."/>
            <person name="Maehara T."/>
            <person name="Masukawa M."/>
            <person name="Mizubayashi T."/>
            <person name="Mukai Y."/>
            <person name="Nagasaki H."/>
            <person name="Nagata Y."/>
            <person name="Naito S."/>
            <person name="Nakashima M."/>
            <person name="Nakama Y."/>
            <person name="Nakamichi Y."/>
            <person name="Nakamura M."/>
            <person name="Meguro A."/>
            <person name="Negishi M."/>
            <person name="Ohta I."/>
            <person name="Ohta T."/>
            <person name="Okamoto M."/>
            <person name="Ono N."/>
            <person name="Saji S."/>
            <person name="Sakaguchi M."/>
            <person name="Sakai K."/>
            <person name="Shibata M."/>
            <person name="Shimokawa T."/>
            <person name="Song J."/>
            <person name="Takazaki Y."/>
            <person name="Terasawa K."/>
            <person name="Tsugane M."/>
            <person name="Tsuji K."/>
            <person name="Ueda S."/>
            <person name="Waki K."/>
            <person name="Yamagata H."/>
            <person name="Yamamoto M."/>
            <person name="Yamamoto S."/>
            <person name="Yamane H."/>
            <person name="Yoshiki S."/>
            <person name="Yoshihara R."/>
            <person name="Yukawa K."/>
            <person name="Zhong H."/>
            <person name="Yano M."/>
            <person name="Yuan Q."/>
            <person name="Ouyang S."/>
            <person name="Liu J."/>
            <person name="Jones K.M."/>
            <person name="Gansberger K."/>
            <person name="Moffat K."/>
            <person name="Hill J."/>
            <person name="Bera J."/>
            <person name="Fadrosh D."/>
            <person name="Jin S."/>
            <person name="Johri S."/>
            <person name="Kim M."/>
            <person name="Overton L."/>
            <person name="Reardon M."/>
            <person name="Tsitrin T."/>
            <person name="Vuong H."/>
            <person name="Weaver B."/>
            <person name="Ciecko A."/>
            <person name="Tallon L."/>
            <person name="Jackson J."/>
            <person name="Pai G."/>
            <person name="Aken S.V."/>
            <person name="Utterback T."/>
            <person name="Reidmuller S."/>
            <person name="Feldblyum T."/>
            <person name="Hsiao J."/>
            <person name="Zismann V."/>
            <person name="Iobst S."/>
            <person name="de Vazeille A.R."/>
            <person name="Buell C.R."/>
            <person name="Ying K."/>
            <person name="Li Y."/>
            <person name="Lu T."/>
            <person name="Huang Y."/>
            <person name="Zhao Q."/>
            <person name="Feng Q."/>
            <person name="Zhang L."/>
            <person name="Zhu J."/>
            <person name="Weng Q."/>
            <person name="Mu J."/>
            <person name="Lu Y."/>
            <person name="Fan D."/>
            <person name="Liu Y."/>
            <person name="Guan J."/>
            <person name="Zhang Y."/>
            <person name="Yu S."/>
            <person name="Liu X."/>
            <person name="Zhang Y."/>
            <person name="Hong G."/>
            <person name="Han B."/>
            <person name="Choisne N."/>
            <person name="Demange N."/>
            <person name="Orjeda G."/>
            <person name="Samain S."/>
            <person name="Cattolico L."/>
            <person name="Pelletier E."/>
            <person name="Couloux A."/>
            <person name="Segurens B."/>
            <person name="Wincker P."/>
            <person name="D'Hont A."/>
            <person name="Scarpelli C."/>
            <person name="Weissenbach J."/>
            <person name="Salanoubat M."/>
            <person name="Quetier F."/>
            <person name="Yu Y."/>
            <person name="Kim H.R."/>
            <person name="Rambo T."/>
            <person name="Currie J."/>
            <person name="Collura K."/>
            <person name="Luo M."/>
            <person name="Yang T."/>
            <person name="Ammiraju J.S.S."/>
            <person name="Engler F."/>
            <person name="Soderlund C."/>
            <person name="Wing R.A."/>
            <person name="Palmer L.E."/>
            <person name="de la Bastide M."/>
            <person name="Spiegel L."/>
            <person name="Nascimento L."/>
            <person name="Zutavern T."/>
            <person name="O'Shaughnessy A."/>
            <person name="Dike S."/>
            <person name="Dedhia N."/>
            <person name="Preston R."/>
            <person name="Balija V."/>
            <person name="McCombie W.R."/>
            <person name="Chow T."/>
            <person name="Chen H."/>
            <person name="Chung M."/>
            <person name="Chen C."/>
            <person name="Shaw J."/>
            <person name="Wu H."/>
            <person name="Hsiao K."/>
            <person name="Chao Y."/>
            <person name="Chu M."/>
            <person name="Cheng C."/>
            <person name="Hour A."/>
            <person name="Lee P."/>
            <person name="Lin S."/>
            <person name="Lin Y."/>
            <person name="Liou J."/>
            <person name="Liu S."/>
            <person name="Hsing Y."/>
            <person name="Raghuvanshi S."/>
            <person name="Mohanty A."/>
            <person name="Bharti A.K."/>
            <person name="Gaur A."/>
            <person name="Gupta V."/>
            <person name="Kumar D."/>
            <person name="Ravi V."/>
            <person name="Vij S."/>
            <person name="Kapur A."/>
            <person name="Khurana P."/>
            <person name="Khurana P."/>
            <person name="Khurana J.P."/>
            <person name="Tyagi A.K."/>
            <person name="Gaikwad K."/>
            <person name="Singh A."/>
            <person name="Dalal V."/>
            <person name="Srivastava S."/>
            <person name="Dixit A."/>
            <person name="Pal A.K."/>
            <person name="Ghazi I.A."/>
            <person name="Yadav M."/>
            <person name="Pandit A."/>
            <person name="Bhargava A."/>
            <person name="Sureshbabu K."/>
            <person name="Batra K."/>
            <person name="Sharma T.R."/>
            <person name="Mohapatra T."/>
            <person name="Singh N.K."/>
            <person name="Messing J."/>
            <person name="Nelson A.B."/>
            <person name="Fuks G."/>
            <person name="Kavchok S."/>
            <person name="Keizer G."/>
            <person name="Linton E."/>
            <person name="Llaca V."/>
            <person name="Song R."/>
            <person name="Tanyolac B."/>
            <person name="Young S."/>
            <person name="Ho-Il K."/>
            <person name="Hahn J.H."/>
            <person name="Sangsakoo G."/>
            <person name="Vanavichit A."/>
            <person name="de Mattos Luiz.A.T."/>
            <person name="Zimmer P.D."/>
            <person name="Malone G."/>
            <person name="Dellagostin O."/>
            <person name="de Oliveira A.C."/>
            <person name="Bevan M."/>
            <person name="Bancroft I."/>
            <person name="Minx P."/>
            <person name="Cordum H."/>
            <person name="Wilson R."/>
            <person name="Cheng Z."/>
            <person name="Jin W."/>
            <person name="Jiang J."/>
            <person name="Leong S.A."/>
            <person name="Iwama H."/>
            <person name="Gojobori T."/>
            <person name="Itoh T."/>
            <person name="Niimura Y."/>
            <person name="Fujii Y."/>
            <person name="Habara T."/>
            <person name="Sakai H."/>
            <person name="Sato Y."/>
            <person name="Wilson G."/>
            <person name="Kumar K."/>
            <person name="McCouch S."/>
            <person name="Juretic N."/>
            <person name="Hoen D."/>
            <person name="Wright S."/>
            <person name="Bruskiewich R."/>
            <person name="Bureau T."/>
            <person name="Miyao A."/>
            <person name="Hirochika H."/>
            <person name="Nishikawa T."/>
            <person name="Kadowaki K."/>
            <person name="Sugiura M."/>
            <person name="Burr B."/>
            <person name="Sasaki T."/>
        </authorList>
    </citation>
    <scope>NUCLEOTIDE SEQUENCE [LARGE SCALE GENOMIC DNA]</scope>
    <source>
        <strain evidence="3">cv. Nipponbare</strain>
    </source>
</reference>
<name>A0A0P0XP61_ORYSJ</name>
<evidence type="ECO:0000313" key="2">
    <source>
        <dbReference type="EMBL" id="BAT08865.1"/>
    </source>
</evidence>
<dbReference type="Gramene" id="Os09t0506700-00">
    <property type="protein sequence ID" value="Os09t0506700-00"/>
    <property type="gene ID" value="Os09g0506700"/>
</dbReference>
<dbReference type="PaxDb" id="39947-A0A0P0XP61"/>
<dbReference type="Gene3D" id="3.80.10.10">
    <property type="entry name" value="Ribonuclease Inhibitor"/>
    <property type="match status" value="1"/>
</dbReference>
<dbReference type="InterPro" id="IPR032675">
    <property type="entry name" value="LRR_dom_sf"/>
</dbReference>